<organism evidence="2 3">
    <name type="scientific">Cytobacillus solani</name>
    <dbReference type="NCBI Taxonomy" id="1637975"/>
    <lineage>
        <taxon>Bacteria</taxon>
        <taxon>Bacillati</taxon>
        <taxon>Bacillota</taxon>
        <taxon>Bacilli</taxon>
        <taxon>Bacillales</taxon>
        <taxon>Bacillaceae</taxon>
        <taxon>Cytobacillus</taxon>
    </lineage>
</organism>
<feature type="compositionally biased region" description="Polar residues" evidence="1">
    <location>
        <begin position="71"/>
        <end position="86"/>
    </location>
</feature>
<keyword evidence="3" id="KW-1185">Reference proteome</keyword>
<feature type="compositionally biased region" description="Acidic residues" evidence="1">
    <location>
        <begin position="55"/>
        <end position="70"/>
    </location>
</feature>
<name>A0A0Q3QME1_9BACI</name>
<gene>
    <name evidence="2" type="ORF">AN957_10140</name>
</gene>
<feature type="compositionally biased region" description="Low complexity" evidence="1">
    <location>
        <begin position="45"/>
        <end position="54"/>
    </location>
</feature>
<feature type="compositionally biased region" description="Polar residues" evidence="1">
    <location>
        <begin position="25"/>
        <end position="36"/>
    </location>
</feature>
<protein>
    <recommendedName>
        <fullName evidence="4">Lipoprotein</fullName>
    </recommendedName>
</protein>
<comment type="caution">
    <text evidence="2">The sequence shown here is derived from an EMBL/GenBank/DDBJ whole genome shotgun (WGS) entry which is preliminary data.</text>
</comment>
<dbReference type="RefSeq" id="WP_056683955.1">
    <property type="nucleotide sequence ID" value="NZ_LJIX01000006.1"/>
</dbReference>
<evidence type="ECO:0000313" key="2">
    <source>
        <dbReference type="EMBL" id="KQL18894.1"/>
    </source>
</evidence>
<reference evidence="2 3" key="1">
    <citation type="submission" date="2015-09" db="EMBL/GenBank/DDBJ databases">
        <title>Genome sequencing project for genomic taxonomy and phylogenomics of Bacillus-like bacteria.</title>
        <authorList>
            <person name="Liu B."/>
            <person name="Wang J."/>
            <person name="Zhu Y."/>
            <person name="Liu G."/>
            <person name="Chen Q."/>
            <person name="Chen Z."/>
            <person name="Lan J."/>
            <person name="Che J."/>
            <person name="Ge C."/>
            <person name="Shi H."/>
            <person name="Pan Z."/>
            <person name="Liu X."/>
        </authorList>
    </citation>
    <scope>NUCLEOTIDE SEQUENCE [LARGE SCALE GENOMIC DNA]</scope>
    <source>
        <strain evidence="2 3">FJAT-18043</strain>
    </source>
</reference>
<feature type="region of interest" description="Disordered" evidence="1">
    <location>
        <begin position="25"/>
        <end position="98"/>
    </location>
</feature>
<dbReference type="PATRIC" id="fig|1637975.4.peg.1813"/>
<dbReference type="EMBL" id="LJIX01000006">
    <property type="protein sequence ID" value="KQL18894.1"/>
    <property type="molecule type" value="Genomic_DNA"/>
</dbReference>
<dbReference type="PROSITE" id="PS51257">
    <property type="entry name" value="PROKAR_LIPOPROTEIN"/>
    <property type="match status" value="1"/>
</dbReference>
<dbReference type="Proteomes" id="UP000050996">
    <property type="component" value="Unassembled WGS sequence"/>
</dbReference>
<feature type="compositionally biased region" description="Basic and acidic residues" evidence="1">
    <location>
        <begin position="87"/>
        <end position="98"/>
    </location>
</feature>
<proteinExistence type="predicted"/>
<evidence type="ECO:0000256" key="1">
    <source>
        <dbReference type="SAM" id="MobiDB-lite"/>
    </source>
</evidence>
<evidence type="ECO:0008006" key="4">
    <source>
        <dbReference type="Google" id="ProtNLM"/>
    </source>
</evidence>
<sequence>MKIIAKWFLLTGILGVILTGCGTSEDNNNGSNGATSTEDVEQVEQNENQATNNNESDENQNAESGLDENNEGVSSRSSEQKLQYQENGEKKEETAILKESDNQNYSLYVLPGYELTAEEPNKDSLYLSEDGQVFMRIEMLPTDMQWDTIVENTKAQLAAVNEEVETIEVPSEDFFKDSIAMETSTDEDIVTAYMIKNVEKPFKFTIFTKKDSDYKDAFLQMGKTIAAGKAE</sequence>
<accession>A0A0Q3QME1</accession>
<dbReference type="AlphaFoldDB" id="A0A0Q3QME1"/>
<evidence type="ECO:0000313" key="3">
    <source>
        <dbReference type="Proteomes" id="UP000050996"/>
    </source>
</evidence>